<dbReference type="InterPro" id="IPR034335">
    <property type="entry name" value="PGES2_C"/>
</dbReference>
<keyword evidence="6" id="KW-1185">Reference proteome</keyword>
<evidence type="ECO:0000256" key="2">
    <source>
        <dbReference type="ARBA" id="ARBA00007409"/>
    </source>
</evidence>
<dbReference type="SFLD" id="SFLDG01203">
    <property type="entry name" value="Prostaglandin_E_synthase_like1"/>
    <property type="match status" value="1"/>
</dbReference>
<dbReference type="CDD" id="cd03197">
    <property type="entry name" value="GST_C_mPGES2"/>
    <property type="match status" value="1"/>
</dbReference>
<evidence type="ECO:0000256" key="3">
    <source>
        <dbReference type="ARBA" id="ARBA00023098"/>
    </source>
</evidence>
<dbReference type="Gene3D" id="3.40.30.10">
    <property type="entry name" value="Glutaredoxin"/>
    <property type="match status" value="1"/>
</dbReference>
<dbReference type="EMBL" id="OU895880">
    <property type="protein sequence ID" value="CAG9810029.1"/>
    <property type="molecule type" value="Genomic_DNA"/>
</dbReference>
<evidence type="ECO:0000256" key="1">
    <source>
        <dbReference type="ARBA" id="ARBA00002549"/>
    </source>
</evidence>
<dbReference type="GO" id="GO:0005739">
    <property type="term" value="C:mitochondrion"/>
    <property type="evidence" value="ECO:0007669"/>
    <property type="project" value="TreeGrafter"/>
</dbReference>
<name>A0A9N9WUS5_9DIPT</name>
<dbReference type="InterPro" id="IPR040079">
    <property type="entry name" value="Glutathione_S-Trfase"/>
</dbReference>
<dbReference type="PROSITE" id="PS00195">
    <property type="entry name" value="GLUTAREDOXIN_1"/>
    <property type="match status" value="1"/>
</dbReference>
<gene>
    <name evidence="5" type="ORF">CHIRRI_LOCUS12846</name>
</gene>
<dbReference type="InterPro" id="IPR034334">
    <property type="entry name" value="PGES2"/>
</dbReference>
<dbReference type="PANTHER" id="PTHR12782">
    <property type="entry name" value="MICROSOMAL PROSTAGLANDIN E SYNTHASE-2"/>
    <property type="match status" value="1"/>
</dbReference>
<dbReference type="InterPro" id="IPR002109">
    <property type="entry name" value="Glutaredoxin"/>
</dbReference>
<dbReference type="SFLD" id="SFLDS00019">
    <property type="entry name" value="Glutathione_Transferase_(cytos"/>
    <property type="match status" value="1"/>
</dbReference>
<dbReference type="SUPFAM" id="SSF52833">
    <property type="entry name" value="Thioredoxin-like"/>
    <property type="match status" value="1"/>
</dbReference>
<organism evidence="5 6">
    <name type="scientific">Chironomus riparius</name>
    <dbReference type="NCBI Taxonomy" id="315576"/>
    <lineage>
        <taxon>Eukaryota</taxon>
        <taxon>Metazoa</taxon>
        <taxon>Ecdysozoa</taxon>
        <taxon>Arthropoda</taxon>
        <taxon>Hexapoda</taxon>
        <taxon>Insecta</taxon>
        <taxon>Pterygota</taxon>
        <taxon>Neoptera</taxon>
        <taxon>Endopterygota</taxon>
        <taxon>Diptera</taxon>
        <taxon>Nematocera</taxon>
        <taxon>Chironomoidea</taxon>
        <taxon>Chironomidae</taxon>
        <taxon>Chironominae</taxon>
        <taxon>Chironomus</taxon>
    </lineage>
</organism>
<dbReference type="InterPro" id="IPR036282">
    <property type="entry name" value="Glutathione-S-Trfase_C_sf"/>
</dbReference>
<accession>A0A9N9WUS5</accession>
<keyword evidence="3" id="KW-0443">Lipid metabolism</keyword>
<dbReference type="OrthoDB" id="268479at2759"/>
<dbReference type="GO" id="GO:0006629">
    <property type="term" value="P:lipid metabolic process"/>
    <property type="evidence" value="ECO:0007669"/>
    <property type="project" value="UniProtKB-KW"/>
</dbReference>
<reference evidence="5" key="2">
    <citation type="submission" date="2022-10" db="EMBL/GenBank/DDBJ databases">
        <authorList>
            <consortium name="ENA_rothamsted_submissions"/>
            <consortium name="culmorum"/>
            <person name="King R."/>
        </authorList>
    </citation>
    <scope>NUCLEOTIDE SEQUENCE</scope>
</reference>
<dbReference type="Pfam" id="PF00462">
    <property type="entry name" value="Glutaredoxin"/>
    <property type="match status" value="1"/>
</dbReference>
<reference evidence="5" key="1">
    <citation type="submission" date="2022-01" db="EMBL/GenBank/DDBJ databases">
        <authorList>
            <person name="King R."/>
        </authorList>
    </citation>
    <scope>NUCLEOTIDE SEQUENCE</scope>
</reference>
<dbReference type="AlphaFoldDB" id="A0A9N9WUS5"/>
<dbReference type="Gene3D" id="1.20.1050.10">
    <property type="match status" value="1"/>
</dbReference>
<protein>
    <recommendedName>
        <fullName evidence="4">Glutaredoxin domain-containing protein</fullName>
    </recommendedName>
</protein>
<dbReference type="SFLD" id="SFLDG01182">
    <property type="entry name" value="Prostaglandin_E_synthase_like"/>
    <property type="match status" value="1"/>
</dbReference>
<dbReference type="SUPFAM" id="SSF47616">
    <property type="entry name" value="GST C-terminal domain-like"/>
    <property type="match status" value="1"/>
</dbReference>
<dbReference type="InterPro" id="IPR036249">
    <property type="entry name" value="Thioredoxin-like_sf"/>
</dbReference>
<dbReference type="PANTHER" id="PTHR12782:SF5">
    <property type="entry name" value="PROSTAGLANDIN E SYNTHASE 2"/>
    <property type="match status" value="1"/>
</dbReference>
<evidence type="ECO:0000313" key="5">
    <source>
        <dbReference type="EMBL" id="CAG9810029.1"/>
    </source>
</evidence>
<dbReference type="InterPro" id="IPR011767">
    <property type="entry name" value="GLR_AS"/>
</dbReference>
<evidence type="ECO:0000313" key="6">
    <source>
        <dbReference type="Proteomes" id="UP001153620"/>
    </source>
</evidence>
<comment type="similarity">
    <text evidence="2">Belongs to the GST superfamily.</text>
</comment>
<sequence length="397" mass="45638">MSMFSTALILRTRNIARLSALQLPSRNAQLFRQYATKITEPKKKSSTLKLLLIGGAIGGTIGTVYSAYDNIGKKKATTKDLTPTILKEKPDVPVMRKIINPNDKTGLDIILFQFQTCPFCCKVRAFLDYSGLSYSVVEVDAVLRQSIKWSQSKKVPIVLVRSKDGDYVQLNDSSMIISAISSILVDPVKNDIKDVQKYYPVQKFEDVYGTLFDIANKYFLMFQDKKPKISKELFDEERKYRSWTDNHLVHLISPNVYRTYGEARETFEWFSDVGQWNVYFPEWERNLMVHVGTFAMWLISKRLKKKHGLTDDVRIHLYDACDKWMGALEKKQTTFLGGKEPNLADLSVFGVLCSMEGCEAFQDCLDNTKLGKWFYDVKAKVESNRGYRVPVSFYELQ</sequence>
<dbReference type="GO" id="GO:0050220">
    <property type="term" value="F:prostaglandin-E synthase activity"/>
    <property type="evidence" value="ECO:0007669"/>
    <property type="project" value="InterPro"/>
</dbReference>
<comment type="function">
    <text evidence="1">Has a glutathione-disulfide oxidoreductase activity in the presence of NADPH and glutathione reductase. Reduces low molecular weight disulfides and proteins.</text>
</comment>
<dbReference type="PROSITE" id="PS51354">
    <property type="entry name" value="GLUTAREDOXIN_2"/>
    <property type="match status" value="1"/>
</dbReference>
<evidence type="ECO:0000259" key="4">
    <source>
        <dbReference type="Pfam" id="PF00462"/>
    </source>
</evidence>
<feature type="domain" description="Glutaredoxin" evidence="4">
    <location>
        <begin position="109"/>
        <end position="161"/>
    </location>
</feature>
<dbReference type="Proteomes" id="UP001153620">
    <property type="component" value="Chromosome 4"/>
</dbReference>
<proteinExistence type="inferred from homology"/>